<keyword evidence="1" id="KW-0677">Repeat</keyword>
<name>A0A2I3LZ97_PAPAN</name>
<dbReference type="OMA" id="DHTTENW"/>
<dbReference type="ExpressionAtlas" id="A0A2I3LZ97">
    <property type="expression patterns" value="baseline"/>
</dbReference>
<dbReference type="Ensembl" id="ENSPANT00000038259.2">
    <property type="protein sequence ID" value="ENSPANP00000028780.2"/>
    <property type="gene ID" value="ENSPANG00000014776.4"/>
</dbReference>
<evidence type="ECO:0000256" key="1">
    <source>
        <dbReference type="ARBA" id="ARBA00022737"/>
    </source>
</evidence>
<dbReference type="GO" id="GO:0005886">
    <property type="term" value="C:plasma membrane"/>
    <property type="evidence" value="ECO:0007669"/>
    <property type="project" value="TreeGrafter"/>
</dbReference>
<dbReference type="InterPro" id="IPR036179">
    <property type="entry name" value="Ig-like_dom_sf"/>
</dbReference>
<evidence type="ECO:0000313" key="6">
    <source>
        <dbReference type="Ensembl" id="ENSPANP00000028780.2"/>
    </source>
</evidence>
<feature type="signal peptide" evidence="4">
    <location>
        <begin position="1"/>
        <end position="21"/>
    </location>
</feature>
<sequence length="335" mass="37434">MDPKETTLLCLVLCLGQRIQAQEGNFSTPFISTRSSPVVPWGGSVRIQCQAIPDAYLTWLMMLKNSTYEKRGEKLGFWNDTKPEFVIDHMDANKAGRYRCRYRIGLSRFQYGDTLELVVTGLYGKPSLSADRGPVLMPGENISVTCSSAHIPFDRFSLAKEGELSLPQHQSGEHPANFSLGPVDLNVSGSYRCYGWYNRSPYLWSFPSNALKLVVTDSINQDYTTQNLIRMAVAGLVLVALLAILVENWHSHKALNKEASADVAEPSWSHQMCQRDHGLSVGLWSEVEGGVVNVLMKKVNMKASWRWALGLTHHFLCISLARWAQSPPRCSALGR</sequence>
<dbReference type="InterPro" id="IPR013783">
    <property type="entry name" value="Ig-like_fold"/>
</dbReference>
<evidence type="ECO:0000256" key="4">
    <source>
        <dbReference type="SAM" id="SignalP"/>
    </source>
</evidence>
<keyword evidence="2" id="KW-1015">Disulfide bond</keyword>
<dbReference type="PANTHER" id="PTHR11738:SF4">
    <property type="entry name" value="IMMUNOGLOBULIN ALPHA FC RECEPTOR"/>
    <property type="match status" value="1"/>
</dbReference>
<keyword evidence="4" id="KW-0732">Signal</keyword>
<reference evidence="6" key="2">
    <citation type="submission" date="2025-08" db="UniProtKB">
        <authorList>
            <consortium name="Ensembl"/>
        </authorList>
    </citation>
    <scope>IDENTIFICATION</scope>
</reference>
<feature type="domain" description="Immunoglobulin" evidence="5">
    <location>
        <begin position="33"/>
        <end position="120"/>
    </location>
</feature>
<dbReference type="GO" id="GO:0002764">
    <property type="term" value="P:immune response-regulating signaling pathway"/>
    <property type="evidence" value="ECO:0007669"/>
    <property type="project" value="TreeGrafter"/>
</dbReference>
<feature type="chain" id="PRO_5035263163" evidence="4">
    <location>
        <begin position="22"/>
        <end position="335"/>
    </location>
</feature>
<evidence type="ECO:0000259" key="5">
    <source>
        <dbReference type="SMART" id="SM00409"/>
    </source>
</evidence>
<dbReference type="Bgee" id="ENSPANG00000014776">
    <property type="expression patterns" value="Expressed in bone marrow and 30 other cell types or tissues"/>
</dbReference>
<dbReference type="Pfam" id="PF00047">
    <property type="entry name" value="ig"/>
    <property type="match status" value="1"/>
</dbReference>
<dbReference type="InterPro" id="IPR013151">
    <property type="entry name" value="Immunoglobulin_dom"/>
</dbReference>
<organism evidence="6 7">
    <name type="scientific">Papio anubis</name>
    <name type="common">Olive baboon</name>
    <dbReference type="NCBI Taxonomy" id="9555"/>
    <lineage>
        <taxon>Eukaryota</taxon>
        <taxon>Metazoa</taxon>
        <taxon>Chordata</taxon>
        <taxon>Craniata</taxon>
        <taxon>Vertebrata</taxon>
        <taxon>Euteleostomi</taxon>
        <taxon>Mammalia</taxon>
        <taxon>Eutheria</taxon>
        <taxon>Euarchontoglires</taxon>
        <taxon>Primates</taxon>
        <taxon>Haplorrhini</taxon>
        <taxon>Catarrhini</taxon>
        <taxon>Cercopithecidae</taxon>
        <taxon>Cercopithecinae</taxon>
        <taxon>Papio</taxon>
    </lineage>
</organism>
<keyword evidence="3" id="KW-0393">Immunoglobulin domain</keyword>
<dbReference type="FunFam" id="2.60.40.10:FF:001394">
    <property type="entry name" value="Immunoglobulin alpha Fc receptor"/>
    <property type="match status" value="1"/>
</dbReference>
<dbReference type="AlphaFoldDB" id="A0A2I3LZ97"/>
<protein>
    <submittedName>
        <fullName evidence="6">Fc fragment of IgA receptor</fullName>
    </submittedName>
</protein>
<reference evidence="6" key="3">
    <citation type="submission" date="2025-09" db="UniProtKB">
        <authorList>
            <consortium name="Ensembl"/>
        </authorList>
    </citation>
    <scope>IDENTIFICATION</scope>
</reference>
<dbReference type="PANTHER" id="PTHR11738">
    <property type="entry name" value="MHC CLASS I NK CELL RECEPTOR"/>
    <property type="match status" value="1"/>
</dbReference>
<dbReference type="Proteomes" id="UP000028761">
    <property type="component" value="Chromosome 20"/>
</dbReference>
<dbReference type="SUPFAM" id="SSF48726">
    <property type="entry name" value="Immunoglobulin"/>
    <property type="match status" value="2"/>
</dbReference>
<keyword evidence="7" id="KW-1185">Reference proteome</keyword>
<dbReference type="InterPro" id="IPR003599">
    <property type="entry name" value="Ig_sub"/>
</dbReference>
<reference evidence="6 7" key="1">
    <citation type="submission" date="2012-03" db="EMBL/GenBank/DDBJ databases">
        <title>Whole Genome Assembly of Papio anubis.</title>
        <authorList>
            <person name="Liu Y.L."/>
            <person name="Abraham K.A."/>
            <person name="Akbar H.A."/>
            <person name="Ali S.A."/>
            <person name="Anosike U.A."/>
            <person name="Aqrawi P.A."/>
            <person name="Arias F.A."/>
            <person name="Attaway T.A."/>
            <person name="Awwad R.A."/>
            <person name="Babu C.B."/>
            <person name="Bandaranaike D.B."/>
            <person name="Battles P.B."/>
            <person name="Bell A.B."/>
            <person name="Beltran B.B."/>
            <person name="Berhane-Mersha D.B."/>
            <person name="Bess C.B."/>
            <person name="Bickham C.B."/>
            <person name="Bolden T.B."/>
            <person name="Carter K.C."/>
            <person name="Chau D.C."/>
            <person name="Chavez A.C."/>
            <person name="Clerc-Blankenburg K.C."/>
            <person name="Coyle M.C."/>
            <person name="Dao M.D."/>
            <person name="Davila M.L.D."/>
            <person name="Davy-Carroll L.D."/>
            <person name="Denson S.D."/>
            <person name="Dinh H.D."/>
            <person name="Fernandez S.F."/>
            <person name="Fernando P.F."/>
            <person name="Forbes L.F."/>
            <person name="Francis C.F."/>
            <person name="Francisco L.F."/>
            <person name="Fu Q.F."/>
            <person name="Garcia-Iii R.G."/>
            <person name="Garrett T.G."/>
            <person name="Gross S.G."/>
            <person name="Gubbala S.G."/>
            <person name="Hirani K.H."/>
            <person name="Hogues M.H."/>
            <person name="Hollins B.H."/>
            <person name="Jackson L.J."/>
            <person name="Javaid M.J."/>
            <person name="Jhangiani S.J."/>
            <person name="Johnson A.J."/>
            <person name="Johnson B.J."/>
            <person name="Jones J.J."/>
            <person name="Joshi V.J."/>
            <person name="Kalu J.K."/>
            <person name="Khan N.K."/>
            <person name="Korchina V.K."/>
            <person name="Kovar C.K."/>
            <person name="Lago L.L."/>
            <person name="Lara F.L."/>
            <person name="Le T.-K.L."/>
            <person name="Lee S.L."/>
            <person name="Legall-Iii F.L."/>
            <person name="Lemon S.L."/>
            <person name="Liu J.L."/>
            <person name="Liu Y.-S.L."/>
            <person name="Liyanage D.L."/>
            <person name="Lopez J.L."/>
            <person name="Lorensuhewa L.L."/>
            <person name="Mata R.M."/>
            <person name="Mathew T.M."/>
            <person name="Mercado C.M."/>
            <person name="Mercado I.M."/>
            <person name="Morales K.M."/>
            <person name="Morgan M.M."/>
            <person name="Munidasa M.M."/>
            <person name="Ngo D.N."/>
            <person name="Nguyen L.N."/>
            <person name="Nguyen T.N."/>
            <person name="Nguyen N.N."/>
            <person name="Obregon M.O."/>
            <person name="Okwuonu G.O."/>
            <person name="Ongeri F.O."/>
            <person name="Onwere C.O."/>
            <person name="Osifeso I.O."/>
            <person name="Parra A.P."/>
            <person name="Patil S.P."/>
            <person name="Perez A.P."/>
            <person name="Perez Y.P."/>
            <person name="Pham C.P."/>
            <person name="Pu L.-L.P."/>
            <person name="Puazo M.P."/>
            <person name="Quiroz J.Q."/>
            <person name="Rouhana J.R."/>
            <person name="Ruiz M.R."/>
            <person name="Ruiz S.-J.R."/>
            <person name="Saada N.S."/>
            <person name="Santibanez J.S."/>
            <person name="Scheel M.S."/>
            <person name="Schneider B.S."/>
            <person name="Simmons D.S."/>
            <person name="Sisson I.S."/>
            <person name="Tang L.-Y.T."/>
            <person name="Thornton R.T."/>
            <person name="Tisius J.T."/>
            <person name="Toledanes G.T."/>
            <person name="Trejos Z.T."/>
            <person name="Usmani K.U."/>
            <person name="Varghese R.V."/>
            <person name="Vattathil S.V."/>
            <person name="Vee V.V."/>
            <person name="Walker D.W."/>
            <person name="Weissenberger G.W."/>
            <person name="White C.W."/>
            <person name="Williams A.W."/>
            <person name="Woodworth J.W."/>
            <person name="Wright R.W."/>
            <person name="Zhu Y.Z."/>
            <person name="Han Y.H."/>
            <person name="Newsham I.N."/>
            <person name="Nazareth L.N."/>
            <person name="Worley K.W."/>
            <person name="Muzny D.M."/>
            <person name="Rogers J.R."/>
            <person name="Gibbs R.G."/>
        </authorList>
    </citation>
    <scope>NUCLEOTIDE SEQUENCE [LARGE SCALE GENOMIC DNA]</scope>
</reference>
<evidence type="ECO:0000256" key="2">
    <source>
        <dbReference type="ARBA" id="ARBA00023157"/>
    </source>
</evidence>
<dbReference type="SMART" id="SM00409">
    <property type="entry name" value="IG"/>
    <property type="match status" value="2"/>
</dbReference>
<feature type="domain" description="Immunoglobulin" evidence="5">
    <location>
        <begin position="131"/>
        <end position="216"/>
    </location>
</feature>
<dbReference type="InterPro" id="IPR050412">
    <property type="entry name" value="Ig-like_Receptors_ImmuneReg"/>
</dbReference>
<evidence type="ECO:0000256" key="3">
    <source>
        <dbReference type="ARBA" id="ARBA00023319"/>
    </source>
</evidence>
<accession>A0A2I3LZ97</accession>
<proteinExistence type="predicted"/>
<evidence type="ECO:0000313" key="7">
    <source>
        <dbReference type="Proteomes" id="UP000028761"/>
    </source>
</evidence>
<dbReference type="Gene3D" id="2.60.40.10">
    <property type="entry name" value="Immunoglobulins"/>
    <property type="match status" value="2"/>
</dbReference>
<dbReference type="GeneTree" id="ENSGT01100000263478"/>
<dbReference type="CDD" id="cd05711">
    <property type="entry name" value="IgC2_D2_LILR_KIR_like"/>
    <property type="match status" value="1"/>
</dbReference>